<dbReference type="GO" id="GO:0071949">
    <property type="term" value="F:FAD binding"/>
    <property type="evidence" value="ECO:0007669"/>
    <property type="project" value="InterPro"/>
</dbReference>
<dbReference type="InterPro" id="IPR050641">
    <property type="entry name" value="RIFMO-like"/>
</dbReference>
<reference evidence="5 6" key="1">
    <citation type="submission" date="2018-07" db="EMBL/GenBank/DDBJ databases">
        <title>Genomic Encyclopedia of Type Strains, Phase IV (KMG-IV): sequencing the most valuable type-strain genomes for metagenomic binning, comparative biology and taxonomic classification.</title>
        <authorList>
            <person name="Goeker M."/>
        </authorList>
    </citation>
    <scope>NUCLEOTIDE SEQUENCE [LARGE SCALE GENOMIC DNA]</scope>
    <source>
        <strain evidence="5 6">DSM 21352</strain>
    </source>
</reference>
<organism evidence="5 6">
    <name type="scientific">Pseudacidovorax intermedius</name>
    <dbReference type="NCBI Taxonomy" id="433924"/>
    <lineage>
        <taxon>Bacteria</taxon>
        <taxon>Pseudomonadati</taxon>
        <taxon>Pseudomonadota</taxon>
        <taxon>Betaproteobacteria</taxon>
        <taxon>Burkholderiales</taxon>
        <taxon>Comamonadaceae</taxon>
        <taxon>Pseudacidovorax</taxon>
    </lineage>
</organism>
<gene>
    <name evidence="5" type="ORF">DFR41_107226</name>
</gene>
<dbReference type="OrthoDB" id="3443359at2"/>
<dbReference type="GO" id="GO:0016709">
    <property type="term" value="F:oxidoreductase activity, acting on paired donors, with incorporation or reduction of molecular oxygen, NAD(P)H as one donor, and incorporation of one atom of oxygen"/>
    <property type="evidence" value="ECO:0007669"/>
    <property type="project" value="UniProtKB-ARBA"/>
</dbReference>
<dbReference type="Proteomes" id="UP000255265">
    <property type="component" value="Unassembled WGS sequence"/>
</dbReference>
<dbReference type="SUPFAM" id="SSF51905">
    <property type="entry name" value="FAD/NAD(P)-binding domain"/>
    <property type="match status" value="1"/>
</dbReference>
<dbReference type="Gene3D" id="3.30.9.10">
    <property type="entry name" value="D-Amino Acid Oxidase, subunit A, domain 2"/>
    <property type="match status" value="1"/>
</dbReference>
<dbReference type="Pfam" id="PF01494">
    <property type="entry name" value="FAD_binding_3"/>
    <property type="match status" value="1"/>
</dbReference>
<comment type="caution">
    <text evidence="5">The sequence shown here is derived from an EMBL/GenBank/DDBJ whole genome shotgun (WGS) entry which is preliminary data.</text>
</comment>
<comment type="cofactor">
    <cofactor evidence="1">
        <name>FAD</name>
        <dbReference type="ChEBI" id="CHEBI:57692"/>
    </cofactor>
</comment>
<name>A0A370FBK4_9BURK</name>
<keyword evidence="3" id="KW-0274">FAD</keyword>
<dbReference type="Gene3D" id="3.50.50.60">
    <property type="entry name" value="FAD/NAD(P)-binding domain"/>
    <property type="match status" value="1"/>
</dbReference>
<protein>
    <submittedName>
        <fullName evidence="5">2-polyprenyl-6-methoxyphenol hydroxylase-like FAD-dependent oxidoreductase</fullName>
    </submittedName>
</protein>
<dbReference type="PRINTS" id="PR00420">
    <property type="entry name" value="RNGMNOXGNASE"/>
</dbReference>
<feature type="domain" description="FAD-binding" evidence="4">
    <location>
        <begin position="16"/>
        <end position="370"/>
    </location>
</feature>
<dbReference type="PANTHER" id="PTHR43004:SF19">
    <property type="entry name" value="BINDING MONOOXYGENASE, PUTATIVE (JCVI)-RELATED"/>
    <property type="match status" value="1"/>
</dbReference>
<evidence type="ECO:0000313" key="5">
    <source>
        <dbReference type="EMBL" id="RDI22823.1"/>
    </source>
</evidence>
<keyword evidence="6" id="KW-1185">Reference proteome</keyword>
<dbReference type="RefSeq" id="WP_114803760.1">
    <property type="nucleotide sequence ID" value="NZ_QQAV01000007.1"/>
</dbReference>
<dbReference type="Pfam" id="PF21274">
    <property type="entry name" value="Rng_hyd_C"/>
    <property type="match status" value="1"/>
</dbReference>
<proteinExistence type="predicted"/>
<dbReference type="InterPro" id="IPR036188">
    <property type="entry name" value="FAD/NAD-bd_sf"/>
</dbReference>
<dbReference type="AlphaFoldDB" id="A0A370FBK4"/>
<dbReference type="Gene3D" id="3.40.30.120">
    <property type="match status" value="1"/>
</dbReference>
<dbReference type="InterPro" id="IPR002938">
    <property type="entry name" value="FAD-bd"/>
</dbReference>
<evidence type="ECO:0000259" key="4">
    <source>
        <dbReference type="Pfam" id="PF01494"/>
    </source>
</evidence>
<evidence type="ECO:0000256" key="1">
    <source>
        <dbReference type="ARBA" id="ARBA00001974"/>
    </source>
</evidence>
<evidence type="ECO:0000256" key="2">
    <source>
        <dbReference type="ARBA" id="ARBA00022630"/>
    </source>
</evidence>
<keyword evidence="2" id="KW-0285">Flavoprotein</keyword>
<evidence type="ECO:0000313" key="6">
    <source>
        <dbReference type="Proteomes" id="UP000255265"/>
    </source>
</evidence>
<evidence type="ECO:0000256" key="3">
    <source>
        <dbReference type="ARBA" id="ARBA00022827"/>
    </source>
</evidence>
<accession>A0A370FBK4</accession>
<dbReference type="PANTHER" id="PTHR43004">
    <property type="entry name" value="TRK SYSTEM POTASSIUM UPTAKE PROTEIN"/>
    <property type="match status" value="1"/>
</dbReference>
<sequence length="584" mass="63393">MSSIKLSADGEALRPDVLIVGGGPCGLAAAIALGRCGVRTLLVERHASTSFHPRGHVVSARTMEILRTWGLDDAVRARGIPQDRNQGVVFVRSVAGEVIGEINTYVDPQRNRLAESHGPSAKTSCPQDVLEPVLRRAAESQTCVDVRFGTQLQDLVQDEEGVRACILGADGVAHTVHARYAIAADGARGALREKLGIPLDGDEALGQQIGVYFEADLWPWVQKRPHLLWWIYNPQTVGVLIALDGRHRWTYNFGYDASRDSPERFTPERCAAIVRAAIGVQDLPLQVRDVRAWRMQARIARHLRSGRVFLAGDAAHPLPPTGGQGMNTAVGDVHNLCWKLALVLRGQADASILDSYEDERLPVIRFNVEQSVRNARRMERAGLGGIMKTHEDFREEDIARMRDAIPGQRAHFDYHGQTFGYGYRSRLVLGADATVAAPEVDTYVASAAPGRRAPHCWLRRAEGGVTVSTVELFKDRCFTLLAGREAQAWQAAFLKAAVSAGLVAQAFAVGPQGELIDHGGAFHDLYGIGADGAVLVRPDGHVAWRSQGASDDAEQTMRQVIGALTGRPAASQAAPVQPFQKGQA</sequence>
<dbReference type="EMBL" id="QQAV01000007">
    <property type="protein sequence ID" value="RDI22823.1"/>
    <property type="molecule type" value="Genomic_DNA"/>
</dbReference>